<gene>
    <name evidence="6" type="ORF">NCTC11647_02020</name>
</gene>
<evidence type="ECO:0000313" key="7">
    <source>
        <dbReference type="Proteomes" id="UP000251647"/>
    </source>
</evidence>
<dbReference type="OrthoDB" id="8609648at2"/>
<dbReference type="PANTHER" id="PTHR30250">
    <property type="entry name" value="PST FAMILY PREDICTED COLANIC ACID TRANSPORTER"/>
    <property type="match status" value="1"/>
</dbReference>
<keyword evidence="3" id="KW-0812">Transmembrane</keyword>
<dbReference type="Proteomes" id="UP000251647">
    <property type="component" value="Unassembled WGS sequence"/>
</dbReference>
<keyword evidence="5" id="KW-0472">Membrane</keyword>
<dbReference type="InterPro" id="IPR050833">
    <property type="entry name" value="Poly_Biosynth_Transport"/>
</dbReference>
<organism evidence="6 7">
    <name type="scientific">Photobacterium damselae</name>
    <dbReference type="NCBI Taxonomy" id="38293"/>
    <lineage>
        <taxon>Bacteria</taxon>
        <taxon>Pseudomonadati</taxon>
        <taxon>Pseudomonadota</taxon>
        <taxon>Gammaproteobacteria</taxon>
        <taxon>Vibrionales</taxon>
        <taxon>Vibrionaceae</taxon>
        <taxon>Photobacterium</taxon>
    </lineage>
</organism>
<evidence type="ECO:0000256" key="4">
    <source>
        <dbReference type="ARBA" id="ARBA00022989"/>
    </source>
</evidence>
<sequence length="487" mass="56485">MGNFRNSVLFSIIFTLITGILAFFINKVFSDSLGQENLGILRLFTQLLAYLNLAELGVGAAASATLYRYLNENNIIKINGVLLTVRYFYRRIGFGILILGLLFNFLLPYIINDISIEIFVVWSLYVVGISITYFYSDYPIILTSDQRYQTVLIIRNLIKTTVQILQIYTLIVFESFYLFVAIFVLFNLLEWITFKVIYNNIYGDKYEKGGEKDYSVIEKTKYLFIHNLAGVLIFNTDFIIITKFIGLKIVAIYSSYLMITKFIELIFNSIVNVIRPKIGKIVASCDENKILFYFNGLLVVNIYIAAIIAFVTYYTIGFIVQLWMGNEYILQSSTLLLMSVNLFINIFRRTIDIFKEVSGYYNDIHLPVMEGFINLILSLLLVKHYGINGVIFSTVFTNIIFIIIMKPWVFYSKVLKVKFNLYLKSILKYLIVLSFILFVINFSFLSDFSLNYISLFSNSILMMLLITVVFLSVRDFRVLIKDLFKKL</sequence>
<dbReference type="PANTHER" id="PTHR30250:SF11">
    <property type="entry name" value="O-ANTIGEN TRANSPORTER-RELATED"/>
    <property type="match status" value="1"/>
</dbReference>
<dbReference type="AlphaFoldDB" id="A0A2T3QHL1"/>
<dbReference type="EMBL" id="UATL01000001">
    <property type="protein sequence ID" value="SPY28916.1"/>
    <property type="molecule type" value="Genomic_DNA"/>
</dbReference>
<keyword evidence="4" id="KW-1133">Transmembrane helix</keyword>
<dbReference type="GO" id="GO:0005886">
    <property type="term" value="C:plasma membrane"/>
    <property type="evidence" value="ECO:0007669"/>
    <property type="project" value="UniProtKB-SubCell"/>
</dbReference>
<name>A0A2T3QHL1_PHODM</name>
<evidence type="ECO:0000256" key="2">
    <source>
        <dbReference type="ARBA" id="ARBA00022475"/>
    </source>
</evidence>
<protein>
    <submittedName>
        <fullName evidence="6">Polysaccharide biosynthesis protein</fullName>
    </submittedName>
</protein>
<dbReference type="RefSeq" id="WP_005298189.1">
    <property type="nucleotide sequence ID" value="NZ_PYOG01000018.1"/>
</dbReference>
<reference evidence="6 7" key="1">
    <citation type="submission" date="2018-06" db="EMBL/GenBank/DDBJ databases">
        <authorList>
            <consortium name="Pathogen Informatics"/>
            <person name="Doyle S."/>
        </authorList>
    </citation>
    <scope>NUCLEOTIDE SEQUENCE [LARGE SCALE GENOMIC DNA]</scope>
    <source>
        <strain evidence="6 7">NCTC11647</strain>
    </source>
</reference>
<proteinExistence type="predicted"/>
<accession>A0A2T3QHL1</accession>
<evidence type="ECO:0000256" key="5">
    <source>
        <dbReference type="ARBA" id="ARBA00023136"/>
    </source>
</evidence>
<comment type="subcellular location">
    <subcellularLocation>
        <location evidence="1">Cell membrane</location>
        <topology evidence="1">Multi-pass membrane protein</topology>
    </subcellularLocation>
</comment>
<keyword evidence="2" id="KW-1003">Cell membrane</keyword>
<evidence type="ECO:0000256" key="1">
    <source>
        <dbReference type="ARBA" id="ARBA00004651"/>
    </source>
</evidence>
<evidence type="ECO:0000256" key="3">
    <source>
        <dbReference type="ARBA" id="ARBA00022692"/>
    </source>
</evidence>
<evidence type="ECO:0000313" key="6">
    <source>
        <dbReference type="EMBL" id="SPY28916.1"/>
    </source>
</evidence>